<sequence>MLRSIWGKIEDELNIWRVGALPGLIIIFLVILARLTGSLQFLEWMTLDAFLRWRPAESRDDRITIIGINEADINSIGTYPIPDRNIAKLIEKIQSYKPKAIGLDIVRNIQVPPGNNELIQVFQKYKNIFGAEVILGEDKAPPPPALPPERVGFIDVIIDGDGNSRRALLGNPSNEGYKFSLPLHLVKTYLASKNITLENGTRDRHAMRFGKTELTRFLPNTGGYVGTDAGGVKILVNFRSGKKIFPTLSLNELEKGNFNPQLIRDRIVLIGITAPSQPDFINTSAVSDYRHHLGIYGVDFHAHVISHLLSTVENNRPQIVTLPDIWEYLWIVAWGILGIALGRLTQSAFKNLLVVGITIVCFVSISYLCLMIGWWIPVAPVVLILGINAVGLSAFAFYEYDRSLKSQIAIRQEAIDFTFTSIHNGPLQTLAALMRETQNYNFQAKELHSKLQHLNQEIRDVGENLKIETLNRGETLYLGNSSKIDLKRPINDLFYEVYSNSVERNLPHFQTLKAKVRDFDPIEEKYLNIKKKRELCQFLEEAICNVGKHAEGVTRLYATGKYEDGWYTITVKDNGVGLSSNKENKGTKNSKFLAKELGGRFNRKSTHPKGTSCELTWNLNRDRYRISINILPILKRLIFTKK</sequence>
<dbReference type="GO" id="GO:0016301">
    <property type="term" value="F:kinase activity"/>
    <property type="evidence" value="ECO:0007669"/>
    <property type="project" value="UniProtKB-KW"/>
</dbReference>
<keyword evidence="3" id="KW-0418">Kinase</keyword>
<dbReference type="Proteomes" id="UP000053372">
    <property type="component" value="Unassembled WGS sequence"/>
</dbReference>
<dbReference type="AlphaFoldDB" id="A0A0V7ZHB4"/>
<evidence type="ECO:0000313" key="3">
    <source>
        <dbReference type="EMBL" id="KST63841.1"/>
    </source>
</evidence>
<keyword evidence="4" id="KW-1185">Reference proteome</keyword>
<gene>
    <name evidence="3" type="ORF">BC008_15410</name>
</gene>
<feature type="transmembrane region" description="Helical" evidence="1">
    <location>
        <begin position="352"/>
        <end position="375"/>
    </location>
</feature>
<dbReference type="SUPFAM" id="SSF55874">
    <property type="entry name" value="ATPase domain of HSP90 chaperone/DNA topoisomerase II/histidine kinase"/>
    <property type="match status" value="1"/>
</dbReference>
<organism evidence="3 4">
    <name type="scientific">Mastigocoleus testarum BC008</name>
    <dbReference type="NCBI Taxonomy" id="371196"/>
    <lineage>
        <taxon>Bacteria</taxon>
        <taxon>Bacillati</taxon>
        <taxon>Cyanobacteriota</taxon>
        <taxon>Cyanophyceae</taxon>
        <taxon>Nostocales</taxon>
        <taxon>Hapalosiphonaceae</taxon>
        <taxon>Mastigocoleus</taxon>
    </lineage>
</organism>
<feature type="transmembrane region" description="Helical" evidence="1">
    <location>
        <begin position="325"/>
        <end position="345"/>
    </location>
</feature>
<name>A0A0V7ZHB4_9CYAN</name>
<feature type="domain" description="CHASE2" evidence="2">
    <location>
        <begin position="39"/>
        <end position="341"/>
    </location>
</feature>
<dbReference type="OrthoDB" id="337251at2"/>
<evidence type="ECO:0000256" key="1">
    <source>
        <dbReference type="SAM" id="Phobius"/>
    </source>
</evidence>
<keyword evidence="1" id="KW-0472">Membrane</keyword>
<keyword evidence="1" id="KW-1133">Transmembrane helix</keyword>
<feature type="transmembrane region" description="Helical" evidence="1">
    <location>
        <begin position="21"/>
        <end position="42"/>
    </location>
</feature>
<proteinExistence type="predicted"/>
<reference evidence="3 4" key="1">
    <citation type="journal article" date="2015" name="Genome Announc.">
        <title>Draft Genome of the Euendolithic (true boring) Cyanobacterium Mastigocoleus testarum strain BC008.</title>
        <authorList>
            <person name="Guida B.S."/>
            <person name="Garcia-Pichel F."/>
        </authorList>
    </citation>
    <scope>NUCLEOTIDE SEQUENCE [LARGE SCALE GENOMIC DNA]</scope>
    <source>
        <strain evidence="3 4">BC008</strain>
    </source>
</reference>
<protein>
    <submittedName>
        <fullName evidence="3">Histidine kinase</fullName>
    </submittedName>
</protein>
<evidence type="ECO:0000313" key="4">
    <source>
        <dbReference type="Proteomes" id="UP000053372"/>
    </source>
</evidence>
<dbReference type="SMART" id="SM01080">
    <property type="entry name" value="CHASE2"/>
    <property type="match status" value="1"/>
</dbReference>
<dbReference type="Gene3D" id="3.30.565.10">
    <property type="entry name" value="Histidine kinase-like ATPase, C-terminal domain"/>
    <property type="match status" value="1"/>
</dbReference>
<keyword evidence="3" id="KW-0808">Transferase</keyword>
<dbReference type="RefSeq" id="WP_036267443.1">
    <property type="nucleotide sequence ID" value="NZ_LMTZ01000131.1"/>
</dbReference>
<feature type="transmembrane region" description="Helical" evidence="1">
    <location>
        <begin position="381"/>
        <end position="398"/>
    </location>
</feature>
<keyword evidence="1" id="KW-0812">Transmembrane</keyword>
<dbReference type="InterPro" id="IPR007890">
    <property type="entry name" value="CHASE2"/>
</dbReference>
<accession>A0A0V7ZHB4</accession>
<comment type="caution">
    <text evidence="3">The sequence shown here is derived from an EMBL/GenBank/DDBJ whole genome shotgun (WGS) entry which is preliminary data.</text>
</comment>
<dbReference type="Pfam" id="PF05226">
    <property type="entry name" value="CHASE2"/>
    <property type="match status" value="1"/>
</dbReference>
<evidence type="ECO:0000259" key="2">
    <source>
        <dbReference type="SMART" id="SM01080"/>
    </source>
</evidence>
<dbReference type="InterPro" id="IPR036890">
    <property type="entry name" value="HATPase_C_sf"/>
</dbReference>
<dbReference type="EMBL" id="LMTZ01000131">
    <property type="protein sequence ID" value="KST63841.1"/>
    <property type="molecule type" value="Genomic_DNA"/>
</dbReference>